<gene>
    <name evidence="1" type="ORF">F4821DRAFT_245682</name>
</gene>
<name>A0ACC0CRN0_9PEZI</name>
<accession>A0ACC0CRN0</accession>
<keyword evidence="2" id="KW-1185">Reference proteome</keyword>
<protein>
    <submittedName>
        <fullName evidence="1">Cellobiose dehydrogenase</fullName>
    </submittedName>
</protein>
<organism evidence="1 2">
    <name type="scientific">Hypoxylon rubiginosum</name>
    <dbReference type="NCBI Taxonomy" id="110542"/>
    <lineage>
        <taxon>Eukaryota</taxon>
        <taxon>Fungi</taxon>
        <taxon>Dikarya</taxon>
        <taxon>Ascomycota</taxon>
        <taxon>Pezizomycotina</taxon>
        <taxon>Sordariomycetes</taxon>
        <taxon>Xylariomycetidae</taxon>
        <taxon>Xylariales</taxon>
        <taxon>Hypoxylaceae</taxon>
        <taxon>Hypoxylon</taxon>
    </lineage>
</organism>
<evidence type="ECO:0000313" key="2">
    <source>
        <dbReference type="Proteomes" id="UP001497680"/>
    </source>
</evidence>
<comment type="caution">
    <text evidence="1">The sequence shown here is derived from an EMBL/GenBank/DDBJ whole genome shotgun (WGS) entry which is preliminary data.</text>
</comment>
<dbReference type="Proteomes" id="UP001497680">
    <property type="component" value="Unassembled WGS sequence"/>
</dbReference>
<sequence>MKWLSTSAAIAGLLSQVAYGAPPFQRRQNATAWTDQEWDAIIVGAGTAGIIVADRLSEAGKKTLLLELGGVSYGITGGTEKPAWLDGTDLSRVDVPGLYKSIFNGGTDLLCPADVVNAFQACTIGGNSAINAGLYFQPPASDWDDYHPEGWKSADVKDATQRLLDTQPSVTEYSMDDQYYVQTGYEEAKKWLVDAAGFSDVSFNEEPDNKDRVFGRPVYNYIDGQRGGPTRTYLQSALARSNFRLQTGARVKHIDHINGVASSVTVEMEGSSIKIALSAGGRIVLSAGAIGSPGLLMHSGIGPLETLTNVSAAGLISNNSSSWVINPSVGGGLFDNPNTYIELSAPTIQSYVQDYNNPIPADRDLYLSARSGPYAFASQTSAFWAYMPNPDGTKTGVQGTIDSSGHGEYVNNNTITLNVYGTSGLGSTGRVMLSQDGNFTPGPSSDVYYSDPRDADNIAKFIYSIFQALPQSTPDSLAADGLTPLNIPQNSTVEEIRTYITTWSEYAVGAVQHWSSSCRIGKCVDTDTKVIGTKNIHVIDASIVSPLTVNPQFGVMVAAEKGAERILETWKSGIEISL</sequence>
<dbReference type="EMBL" id="MU394359">
    <property type="protein sequence ID" value="KAI6083005.1"/>
    <property type="molecule type" value="Genomic_DNA"/>
</dbReference>
<reference evidence="1 2" key="1">
    <citation type="journal article" date="2022" name="New Phytol.">
        <title>Ecological generalism drives hyperdiversity of secondary metabolite gene clusters in xylarialean endophytes.</title>
        <authorList>
            <person name="Franco M.E.E."/>
            <person name="Wisecaver J.H."/>
            <person name="Arnold A.E."/>
            <person name="Ju Y.M."/>
            <person name="Slot J.C."/>
            <person name="Ahrendt S."/>
            <person name="Moore L.P."/>
            <person name="Eastman K.E."/>
            <person name="Scott K."/>
            <person name="Konkel Z."/>
            <person name="Mondo S.J."/>
            <person name="Kuo A."/>
            <person name="Hayes R.D."/>
            <person name="Haridas S."/>
            <person name="Andreopoulos B."/>
            <person name="Riley R."/>
            <person name="LaButti K."/>
            <person name="Pangilinan J."/>
            <person name="Lipzen A."/>
            <person name="Amirebrahimi M."/>
            <person name="Yan J."/>
            <person name="Adam C."/>
            <person name="Keymanesh K."/>
            <person name="Ng V."/>
            <person name="Louie K."/>
            <person name="Northen T."/>
            <person name="Drula E."/>
            <person name="Henrissat B."/>
            <person name="Hsieh H.M."/>
            <person name="Youens-Clark K."/>
            <person name="Lutzoni F."/>
            <person name="Miadlikowska J."/>
            <person name="Eastwood D.C."/>
            <person name="Hamelin R.C."/>
            <person name="Grigoriev I.V."/>
            <person name="U'Ren J.M."/>
        </authorList>
    </citation>
    <scope>NUCLEOTIDE SEQUENCE [LARGE SCALE GENOMIC DNA]</scope>
    <source>
        <strain evidence="1 2">ER1909</strain>
    </source>
</reference>
<proteinExistence type="predicted"/>
<evidence type="ECO:0000313" key="1">
    <source>
        <dbReference type="EMBL" id="KAI6083005.1"/>
    </source>
</evidence>